<dbReference type="Pfam" id="PF16158">
    <property type="entry name" value="N_BRCA1_IG"/>
    <property type="match status" value="1"/>
</dbReference>
<evidence type="ECO:0000256" key="1">
    <source>
        <dbReference type="SAM" id="MobiDB-lite"/>
    </source>
</evidence>
<evidence type="ECO:0000256" key="2">
    <source>
        <dbReference type="SAM" id="SignalP"/>
    </source>
</evidence>
<feature type="region of interest" description="Disordered" evidence="1">
    <location>
        <begin position="79"/>
        <end position="99"/>
    </location>
</feature>
<name>A0ABU3NTC8_9CHLR</name>
<organism evidence="4 5">
    <name type="scientific">Thermanaerothrix solaris</name>
    <dbReference type="NCBI Taxonomy" id="3058434"/>
    <lineage>
        <taxon>Bacteria</taxon>
        <taxon>Bacillati</taxon>
        <taxon>Chloroflexota</taxon>
        <taxon>Anaerolineae</taxon>
        <taxon>Anaerolineales</taxon>
        <taxon>Anaerolineaceae</taxon>
        <taxon>Thermanaerothrix</taxon>
    </lineage>
</organism>
<feature type="chain" id="PRO_5045567760" evidence="2">
    <location>
        <begin position="21"/>
        <end position="234"/>
    </location>
</feature>
<keyword evidence="2" id="KW-0732">Signal</keyword>
<dbReference type="InterPro" id="IPR013783">
    <property type="entry name" value="Ig-like_fold"/>
</dbReference>
<dbReference type="PANTHER" id="PTHR20930:SF0">
    <property type="entry name" value="PROTEIN ILRUN"/>
    <property type="match status" value="1"/>
</dbReference>
<dbReference type="RefSeq" id="WP_315626084.1">
    <property type="nucleotide sequence ID" value="NZ_JAUHMF010000002.1"/>
</dbReference>
<dbReference type="PROSITE" id="PS51257">
    <property type="entry name" value="PROKAR_LIPOPROTEIN"/>
    <property type="match status" value="1"/>
</dbReference>
<gene>
    <name evidence="4" type="ORF">QYE77_14065</name>
</gene>
<dbReference type="EMBL" id="JAUHMF010000002">
    <property type="protein sequence ID" value="MDT8899387.1"/>
    <property type="molecule type" value="Genomic_DNA"/>
</dbReference>
<dbReference type="Gene3D" id="2.60.40.10">
    <property type="entry name" value="Immunoglobulins"/>
    <property type="match status" value="1"/>
</dbReference>
<sequence>MTVRKILAFSLLSLSLAILSACNPASRTPTPDPAQIYTEVAQTVQAGLTQTAAAMPTTTPTITPPPTATATPTLAVTLPPAGETTTPVVSPTRPGANLPDRAEWVSQSPADGTVLLPGQEFTMTWTIRNIGDTTWTTAYQLRFYLANQALRLGASDIKFPKEVKKGETVDLSLTMKAPTTPGDYTSVWVLTNANGQNFYTVYITIKVTGATATVTPTNTAAPTNTPEPTVTPTS</sequence>
<evidence type="ECO:0000313" key="5">
    <source>
        <dbReference type="Proteomes" id="UP001254165"/>
    </source>
</evidence>
<evidence type="ECO:0000313" key="4">
    <source>
        <dbReference type="EMBL" id="MDT8899387.1"/>
    </source>
</evidence>
<reference evidence="4 5" key="1">
    <citation type="submission" date="2023-07" db="EMBL/GenBank/DDBJ databases">
        <title>Novel species of Thermanaerothrix with wide hydrolytic capabilities.</title>
        <authorList>
            <person name="Zayulina K.S."/>
            <person name="Podosokorskaya O.A."/>
            <person name="Elcheninov A.G."/>
        </authorList>
    </citation>
    <scope>NUCLEOTIDE SEQUENCE [LARGE SCALE GENOMIC DNA]</scope>
    <source>
        <strain evidence="4 5">4228-RoL</strain>
    </source>
</reference>
<feature type="signal peptide" evidence="2">
    <location>
        <begin position="1"/>
        <end position="20"/>
    </location>
</feature>
<dbReference type="CDD" id="cd14947">
    <property type="entry name" value="NBR1_like"/>
    <property type="match status" value="1"/>
</dbReference>
<keyword evidence="5" id="KW-1185">Reference proteome</keyword>
<accession>A0ABU3NTC8</accession>
<comment type="caution">
    <text evidence="4">The sequence shown here is derived from an EMBL/GenBank/DDBJ whole genome shotgun (WGS) entry which is preliminary data.</text>
</comment>
<evidence type="ECO:0000259" key="3">
    <source>
        <dbReference type="Pfam" id="PF16158"/>
    </source>
</evidence>
<feature type="domain" description="Nbr1 FW" evidence="3">
    <location>
        <begin position="110"/>
        <end position="207"/>
    </location>
</feature>
<dbReference type="PANTHER" id="PTHR20930">
    <property type="entry name" value="OVARIAN CARCINOMA ANTIGEN CA125-RELATED"/>
    <property type="match status" value="1"/>
</dbReference>
<dbReference type="Proteomes" id="UP001254165">
    <property type="component" value="Unassembled WGS sequence"/>
</dbReference>
<protein>
    <submittedName>
        <fullName evidence="4">NBR1-Ig-like domain-containing protein</fullName>
    </submittedName>
</protein>
<proteinExistence type="predicted"/>
<dbReference type="InterPro" id="IPR032350">
    <property type="entry name" value="Nbr1_FW"/>
</dbReference>
<feature type="region of interest" description="Disordered" evidence="1">
    <location>
        <begin position="215"/>
        <end position="234"/>
    </location>
</feature>